<gene>
    <name evidence="3" type="ORF">PN36_18995</name>
    <name evidence="2" type="ORF">PN36_24045</name>
    <name evidence="1" type="ORF">PN36_35315</name>
</gene>
<evidence type="ECO:0000313" key="4">
    <source>
        <dbReference type="Proteomes" id="UP000030428"/>
    </source>
</evidence>
<dbReference type="Proteomes" id="UP000030428">
    <property type="component" value="Unassembled WGS sequence"/>
</dbReference>
<dbReference type="EMBL" id="JSZA02000443">
    <property type="protein sequence ID" value="TGN99650.1"/>
    <property type="molecule type" value="Genomic_DNA"/>
</dbReference>
<reference evidence="2 4" key="1">
    <citation type="journal article" date="2016" name="Front. Microbiol.">
        <title>Single-Cell (Meta-)Genomics of a Dimorphic Candidatus Thiomargarita nelsonii Reveals Genomic Plasticity.</title>
        <authorList>
            <person name="Flood B.E."/>
            <person name="Fliss P."/>
            <person name="Jones D.S."/>
            <person name="Dick G.J."/>
            <person name="Jain S."/>
            <person name="Kaster A.K."/>
            <person name="Winkel M."/>
            <person name="Mussmann M."/>
            <person name="Bailey J."/>
        </authorList>
    </citation>
    <scope>NUCLEOTIDE SEQUENCE [LARGE SCALE GENOMIC DNA]</scope>
    <source>
        <strain evidence="2">Hydrate Ridge</strain>
    </source>
</reference>
<proteinExistence type="predicted"/>
<accession>A0A4E0RFN1</accession>
<comment type="caution">
    <text evidence="2">The sequence shown here is derived from an EMBL/GenBank/DDBJ whole genome shotgun (WGS) entry which is preliminary data.</text>
</comment>
<protein>
    <submittedName>
        <fullName evidence="2">Uncharacterized protein</fullName>
    </submittedName>
</protein>
<dbReference type="EMBL" id="JSZA02000077">
    <property type="protein sequence ID" value="TGO02787.1"/>
    <property type="molecule type" value="Genomic_DNA"/>
</dbReference>
<organism evidence="2 4">
    <name type="scientific">Candidatus Thiomargarita nelsonii</name>
    <dbReference type="NCBI Taxonomy" id="1003181"/>
    <lineage>
        <taxon>Bacteria</taxon>
        <taxon>Pseudomonadati</taxon>
        <taxon>Pseudomonadota</taxon>
        <taxon>Gammaproteobacteria</taxon>
        <taxon>Thiotrichales</taxon>
        <taxon>Thiotrichaceae</taxon>
        <taxon>Thiomargarita</taxon>
    </lineage>
</organism>
<evidence type="ECO:0000313" key="1">
    <source>
        <dbReference type="EMBL" id="TGN99650.1"/>
    </source>
</evidence>
<sequence>MCIVSVQTVMIAAQILRIKPSVYLLYKGRGTYLRLLAKINLGLLPTLKSWSPKLILDNLLRRFLFSPAWGRNGGQWAIHKRRVRPTHILDVTVLYLCGVRTLRLLLSSISAPEWYGDFRSPSWKKSLEWVNEYPSLHQ</sequence>
<evidence type="ECO:0000313" key="3">
    <source>
        <dbReference type="EMBL" id="TGO02787.1"/>
    </source>
</evidence>
<name>A0A4E0RFN1_9GAMM</name>
<dbReference type="EMBL" id="JSZA02000123">
    <property type="protein sequence ID" value="TGO02496.1"/>
    <property type="molecule type" value="Genomic_DNA"/>
</dbReference>
<keyword evidence="4" id="KW-1185">Reference proteome</keyword>
<evidence type="ECO:0000313" key="2">
    <source>
        <dbReference type="EMBL" id="TGO02496.1"/>
    </source>
</evidence>
<dbReference type="AlphaFoldDB" id="A0A4E0RFN1"/>